<reference evidence="2" key="1">
    <citation type="submission" date="2020-11" db="EMBL/GenBank/DDBJ databases">
        <authorList>
            <consortium name="DOE Joint Genome Institute"/>
            <person name="Ahrendt S."/>
            <person name="Riley R."/>
            <person name="Andreopoulos W."/>
            <person name="Labutti K."/>
            <person name="Pangilinan J."/>
            <person name="Ruiz-Duenas F.J."/>
            <person name="Barrasa J.M."/>
            <person name="Sanchez-Garcia M."/>
            <person name="Camarero S."/>
            <person name="Miyauchi S."/>
            <person name="Serrano A."/>
            <person name="Linde D."/>
            <person name="Babiker R."/>
            <person name="Drula E."/>
            <person name="Ayuso-Fernandez I."/>
            <person name="Pacheco R."/>
            <person name="Padilla G."/>
            <person name="Ferreira P."/>
            <person name="Barriuso J."/>
            <person name="Kellner H."/>
            <person name="Castanera R."/>
            <person name="Alfaro M."/>
            <person name="Ramirez L."/>
            <person name="Pisabarro A.G."/>
            <person name="Kuo A."/>
            <person name="Tritt A."/>
            <person name="Lipzen A."/>
            <person name="He G."/>
            <person name="Yan M."/>
            <person name="Ng V."/>
            <person name="Cullen D."/>
            <person name="Martin F."/>
            <person name="Rosso M.-N."/>
            <person name="Henrissat B."/>
            <person name="Hibbett D."/>
            <person name="Martinez A.T."/>
            <person name="Grigoriev I.V."/>
        </authorList>
    </citation>
    <scope>NUCLEOTIDE SEQUENCE</scope>
    <source>
        <strain evidence="2">CIRM-BRFM 674</strain>
    </source>
</reference>
<keyword evidence="3" id="KW-1185">Reference proteome</keyword>
<name>A0A9P5Z4S1_9AGAR</name>
<gene>
    <name evidence="2" type="ORF">BDN70DRAFT_992847</name>
</gene>
<evidence type="ECO:0000313" key="3">
    <source>
        <dbReference type="Proteomes" id="UP000807469"/>
    </source>
</evidence>
<organism evidence="2 3">
    <name type="scientific">Pholiota conissans</name>
    <dbReference type="NCBI Taxonomy" id="109636"/>
    <lineage>
        <taxon>Eukaryota</taxon>
        <taxon>Fungi</taxon>
        <taxon>Dikarya</taxon>
        <taxon>Basidiomycota</taxon>
        <taxon>Agaricomycotina</taxon>
        <taxon>Agaricomycetes</taxon>
        <taxon>Agaricomycetidae</taxon>
        <taxon>Agaricales</taxon>
        <taxon>Agaricineae</taxon>
        <taxon>Strophariaceae</taxon>
        <taxon>Pholiota</taxon>
    </lineage>
</organism>
<protein>
    <submittedName>
        <fullName evidence="2">Uncharacterized protein</fullName>
    </submittedName>
</protein>
<proteinExistence type="predicted"/>
<evidence type="ECO:0000313" key="2">
    <source>
        <dbReference type="EMBL" id="KAF9480225.1"/>
    </source>
</evidence>
<evidence type="ECO:0000256" key="1">
    <source>
        <dbReference type="SAM" id="MobiDB-lite"/>
    </source>
</evidence>
<feature type="region of interest" description="Disordered" evidence="1">
    <location>
        <begin position="1"/>
        <end position="43"/>
    </location>
</feature>
<dbReference type="EMBL" id="MU155198">
    <property type="protein sequence ID" value="KAF9480225.1"/>
    <property type="molecule type" value="Genomic_DNA"/>
</dbReference>
<comment type="caution">
    <text evidence="2">The sequence shown here is derived from an EMBL/GenBank/DDBJ whole genome shotgun (WGS) entry which is preliminary data.</text>
</comment>
<accession>A0A9P5Z4S1</accession>
<sequence>MSAGSCPSTMDIGERNSRVDLGAGEPAGAPLRTPSLPPADPAPLPTASAPPLLLVPEHLQPTMTHLPARLLYPWCHAIMMGRACSISSPLALLFIDVIANNHHTPPSRQVPPSISGPMHCYATSPPRQGSFPIPILVRCRRRVISKQWRAVPSELVPLNLRRLDELKLKRPTEHVHPSKRAMNAAFVRRSAA</sequence>
<dbReference type="AlphaFoldDB" id="A0A9P5Z4S1"/>
<dbReference type="Proteomes" id="UP000807469">
    <property type="component" value="Unassembled WGS sequence"/>
</dbReference>